<dbReference type="InterPro" id="IPR039609">
    <property type="entry name" value="VQ_15/22"/>
</dbReference>
<keyword evidence="3" id="KW-1185">Reference proteome</keyword>
<name>A0AAV0F717_9ASTE</name>
<evidence type="ECO:0000313" key="2">
    <source>
        <dbReference type="EMBL" id="CAH9131280.1"/>
    </source>
</evidence>
<protein>
    <recommendedName>
        <fullName evidence="1">VQ domain-containing protein</fullName>
    </recommendedName>
</protein>
<dbReference type="PANTHER" id="PTHR33179">
    <property type="entry name" value="VQ MOTIF-CONTAINING PROTEIN"/>
    <property type="match status" value="1"/>
</dbReference>
<evidence type="ECO:0000313" key="3">
    <source>
        <dbReference type="Proteomes" id="UP001152523"/>
    </source>
</evidence>
<gene>
    <name evidence="2" type="ORF">CEPIT_LOCUS31283</name>
</gene>
<dbReference type="PANTHER" id="PTHR33179:SF4">
    <property type="entry name" value="VQ MOTIF-CONTAINING PROTEIN"/>
    <property type="match status" value="1"/>
</dbReference>
<reference evidence="2" key="1">
    <citation type="submission" date="2022-07" db="EMBL/GenBank/DDBJ databases">
        <authorList>
            <person name="Macas J."/>
            <person name="Novak P."/>
            <person name="Neumann P."/>
        </authorList>
    </citation>
    <scope>NUCLEOTIDE SEQUENCE</scope>
</reference>
<organism evidence="2 3">
    <name type="scientific">Cuscuta epithymum</name>
    <dbReference type="NCBI Taxonomy" id="186058"/>
    <lineage>
        <taxon>Eukaryota</taxon>
        <taxon>Viridiplantae</taxon>
        <taxon>Streptophyta</taxon>
        <taxon>Embryophyta</taxon>
        <taxon>Tracheophyta</taxon>
        <taxon>Spermatophyta</taxon>
        <taxon>Magnoliopsida</taxon>
        <taxon>eudicotyledons</taxon>
        <taxon>Gunneridae</taxon>
        <taxon>Pentapetalae</taxon>
        <taxon>asterids</taxon>
        <taxon>lamiids</taxon>
        <taxon>Solanales</taxon>
        <taxon>Convolvulaceae</taxon>
        <taxon>Cuscuteae</taxon>
        <taxon>Cuscuta</taxon>
        <taxon>Cuscuta subgen. Cuscuta</taxon>
    </lineage>
</organism>
<dbReference type="Proteomes" id="UP001152523">
    <property type="component" value="Unassembled WGS sequence"/>
</dbReference>
<feature type="domain" description="VQ" evidence="1">
    <location>
        <begin position="43"/>
        <end position="63"/>
    </location>
</feature>
<comment type="caution">
    <text evidence="2">The sequence shown here is derived from an EMBL/GenBank/DDBJ whole genome shotgun (WGS) entry which is preliminary data.</text>
</comment>
<dbReference type="EMBL" id="CAMAPF010000965">
    <property type="protein sequence ID" value="CAH9131280.1"/>
    <property type="molecule type" value="Genomic_DNA"/>
</dbReference>
<feature type="non-terminal residue" evidence="2">
    <location>
        <position position="131"/>
    </location>
</feature>
<sequence>MMSKTFISQPLQTPGVLPSSCYLDPFAALSSSRRVMRKKRSRRAPTTVLTTDTSNFRAMVQQFYMYILTPSRSNFELKFGMDKVDLMRNIPKKFHQNIPPGTHARTRTRTRTRTRAHTHTHKIPVRNFLTG</sequence>
<proteinExistence type="predicted"/>
<dbReference type="Pfam" id="PF05678">
    <property type="entry name" value="VQ"/>
    <property type="match status" value="1"/>
</dbReference>
<accession>A0AAV0F717</accession>
<dbReference type="InterPro" id="IPR008889">
    <property type="entry name" value="VQ"/>
</dbReference>
<dbReference type="AlphaFoldDB" id="A0AAV0F717"/>
<evidence type="ECO:0000259" key="1">
    <source>
        <dbReference type="Pfam" id="PF05678"/>
    </source>
</evidence>